<accession>A0A7K3VWI5</accession>
<organism evidence="2 3">
    <name type="scientific">Geodermatophilus sabuli</name>
    <dbReference type="NCBI Taxonomy" id="1564158"/>
    <lineage>
        <taxon>Bacteria</taxon>
        <taxon>Bacillati</taxon>
        <taxon>Actinomycetota</taxon>
        <taxon>Actinomycetes</taxon>
        <taxon>Geodermatophilales</taxon>
        <taxon>Geodermatophilaceae</taxon>
        <taxon>Geodermatophilus</taxon>
    </lineage>
</organism>
<dbReference type="SUPFAM" id="SSF53850">
    <property type="entry name" value="Periplasmic binding protein-like II"/>
    <property type="match status" value="1"/>
</dbReference>
<dbReference type="InterPro" id="IPR015168">
    <property type="entry name" value="SsuA/THI5"/>
</dbReference>
<comment type="caution">
    <text evidence="2">The sequence shown here is derived from an EMBL/GenBank/DDBJ whole genome shotgun (WGS) entry which is preliminary data.</text>
</comment>
<keyword evidence="3" id="KW-1185">Reference proteome</keyword>
<sequence length="355" mass="36491">MTPGSCRTAATVAATRGPTIVLTRHPRQTRWTPARQRRRGIALAGALALAVTGCGSSDDGTPSSGGAESLDAVTAGIVPVVDSAPIYLGQQQGFFEDPGIDLTLQSGQGGAAIVPGVVNGTFQFGFGNVTSVLLAADQGLPLEIVAGGVASTGEAGADFSGVVARPDSGIATAADLAGKRVAVNTLNNIGTTTINESVRKAGGDPASIQYVELPFADMPAALDQGNVDAVWVVEPFLTVAAGGGGRVVASNYVDAADDLTVAVYFTSAQLAADDPDLVDRFQAAMTQSLEYARQNPDATRAILTEYTDIEQSVLDSLQLPEWPTEINRDSIETLAELGVADGLLTRVPDLAQLLP</sequence>
<evidence type="ECO:0000313" key="3">
    <source>
        <dbReference type="Proteomes" id="UP000470246"/>
    </source>
</evidence>
<protein>
    <submittedName>
        <fullName evidence="2">ABC transporter substrate-binding protein</fullName>
    </submittedName>
</protein>
<name>A0A7K3VWI5_9ACTN</name>
<evidence type="ECO:0000313" key="2">
    <source>
        <dbReference type="EMBL" id="NEK56730.1"/>
    </source>
</evidence>
<evidence type="ECO:0000259" key="1">
    <source>
        <dbReference type="Pfam" id="PF09084"/>
    </source>
</evidence>
<dbReference type="AlphaFoldDB" id="A0A7K3VWI5"/>
<proteinExistence type="predicted"/>
<dbReference type="PANTHER" id="PTHR30024">
    <property type="entry name" value="ALIPHATIC SULFONATES-BINDING PROTEIN-RELATED"/>
    <property type="match status" value="1"/>
</dbReference>
<gene>
    <name evidence="2" type="ORF">GCU56_02415</name>
</gene>
<feature type="domain" description="SsuA/THI5-like" evidence="1">
    <location>
        <begin position="82"/>
        <end position="298"/>
    </location>
</feature>
<dbReference type="Pfam" id="PF09084">
    <property type="entry name" value="NMT1"/>
    <property type="match status" value="1"/>
</dbReference>
<reference evidence="2 3" key="1">
    <citation type="submission" date="2020-02" db="EMBL/GenBank/DDBJ databases">
        <title>Geodermatophilus sabuli CPCC 205279 I12A-02694.</title>
        <authorList>
            <person name="Jiang Z."/>
        </authorList>
    </citation>
    <scope>NUCLEOTIDE SEQUENCE [LARGE SCALE GENOMIC DNA]</scope>
    <source>
        <strain evidence="2 3">I12A-02694</strain>
    </source>
</reference>
<dbReference type="Gene3D" id="3.40.190.10">
    <property type="entry name" value="Periplasmic binding protein-like II"/>
    <property type="match status" value="2"/>
</dbReference>
<dbReference type="Proteomes" id="UP000470246">
    <property type="component" value="Unassembled WGS sequence"/>
</dbReference>
<dbReference type="EMBL" id="JAAGWF010000003">
    <property type="protein sequence ID" value="NEK56730.1"/>
    <property type="molecule type" value="Genomic_DNA"/>
</dbReference>